<protein>
    <submittedName>
        <fullName evidence="2">Phage portal protein</fullName>
    </submittedName>
</protein>
<gene>
    <name evidence="2" type="ORF">PBV87_00825</name>
</gene>
<comment type="caution">
    <text evidence="2">The sequence shown here is derived from an EMBL/GenBank/DDBJ whole genome shotgun (WGS) entry which is preliminary data.</text>
</comment>
<feature type="region of interest" description="Disordered" evidence="1">
    <location>
        <begin position="39"/>
        <end position="59"/>
    </location>
</feature>
<dbReference type="RefSeq" id="WP_271010797.1">
    <property type="nucleotide sequence ID" value="NZ_JAQIFT010000007.1"/>
</dbReference>
<dbReference type="EMBL" id="JAQIFT010000007">
    <property type="protein sequence ID" value="MDA3730056.1"/>
    <property type="molecule type" value="Genomic_DNA"/>
</dbReference>
<feature type="region of interest" description="Disordered" evidence="1">
    <location>
        <begin position="443"/>
        <end position="466"/>
    </location>
</feature>
<dbReference type="Proteomes" id="UP001169242">
    <property type="component" value="Unassembled WGS sequence"/>
</dbReference>
<dbReference type="NCBIfam" id="TIGR01538">
    <property type="entry name" value="portal_SPP1"/>
    <property type="match status" value="1"/>
</dbReference>
<evidence type="ECO:0000313" key="2">
    <source>
        <dbReference type="EMBL" id="MDA3730056.1"/>
    </source>
</evidence>
<proteinExistence type="predicted"/>
<dbReference type="InterPro" id="IPR021145">
    <property type="entry name" value="Portal_protein_SPP1_Gp6-like"/>
</dbReference>
<dbReference type="InterPro" id="IPR006428">
    <property type="entry name" value="Portal_SPP1-type"/>
</dbReference>
<evidence type="ECO:0000256" key="1">
    <source>
        <dbReference type="SAM" id="MobiDB-lite"/>
    </source>
</evidence>
<reference evidence="2" key="1">
    <citation type="journal article" date="2023" name="Int. J. Syst. Evol. Microbiol.">
        <title>&lt;i&gt;Holtiella tumoricola&lt;/i&gt; gen. nov. sp. nov., isolated from a human clinical sample.</title>
        <authorList>
            <person name="Allen-Vercoe E."/>
            <person name="Daigneault M.C."/>
            <person name="Vancuren S.J."/>
            <person name="Cochrane K."/>
            <person name="O'Neal L.L."/>
            <person name="Sankaranarayanan K."/>
            <person name="Lawson P.A."/>
        </authorList>
    </citation>
    <scope>NUCLEOTIDE SEQUENCE</scope>
    <source>
        <strain evidence="2">CC70A</strain>
    </source>
</reference>
<dbReference type="Pfam" id="PF05133">
    <property type="entry name" value="SPP1_portal"/>
    <property type="match status" value="1"/>
</dbReference>
<sequence length="466" mass="52995">MGMDIITIKKLIDNAMSEHSKFVSKIELGERYYSNDNDIIRKKSPSNNSVPDTSENPLRNADNRIPFNWHGFLVNQKASYMFTYPPTFDVGDDKANSSITDILGDSYPKVSKTLCVNASNGGTAWLHVWKNTNNEFKYAVVDSKQIIAVYSDDLEKRLIAVLRVYNKKDEQAKDITVYEYWTDKECYVFRSDKGITTNLSTHNMFTQINSDTGASEQVNILTHNFGEVPFIEFSNNDLKTSDLDNVKALIDTYDKVFSGFVNDIEDIQEVIFVLTNYGGTDLDEFLGNLKRYKTVDMQNSGTDDKSGLSTITIDIPVEARNKLLEMTEKKIYVQGQGVDPNPEKFGNASGVALKYLYTLLELKAGLMETEFRLSFGKLIRMICKHLGYTPKKVVQTWTRNMIQNDEETATIAQNSVGIVSRKTIIKNHPWVEDVETELKNIREEENQDIQKGVPYQDQEGDIDAQK</sequence>
<accession>A0AA42DJD9</accession>
<feature type="compositionally biased region" description="Polar residues" evidence="1">
    <location>
        <begin position="45"/>
        <end position="57"/>
    </location>
</feature>
<keyword evidence="3" id="KW-1185">Reference proteome</keyword>
<name>A0AA42DJD9_9FIRM</name>
<evidence type="ECO:0000313" key="3">
    <source>
        <dbReference type="Proteomes" id="UP001169242"/>
    </source>
</evidence>
<dbReference type="AlphaFoldDB" id="A0AA42DJD9"/>
<organism evidence="2 3">
    <name type="scientific">Holtiella tumoricola</name>
    <dbReference type="NCBI Taxonomy" id="3018743"/>
    <lineage>
        <taxon>Bacteria</taxon>
        <taxon>Bacillati</taxon>
        <taxon>Bacillota</taxon>
        <taxon>Clostridia</taxon>
        <taxon>Lachnospirales</taxon>
        <taxon>Cellulosilyticaceae</taxon>
        <taxon>Holtiella</taxon>
    </lineage>
</organism>